<dbReference type="PANTHER" id="PTHR34385:SF1">
    <property type="entry name" value="PEPTIDOGLYCAN L-ALANYL-D-GLUTAMATE ENDOPEPTIDASE CWLK"/>
    <property type="match status" value="1"/>
</dbReference>
<reference evidence="2 3" key="1">
    <citation type="submission" date="2024-09" db="EMBL/GenBank/DDBJ databases">
        <authorList>
            <person name="Sun Q."/>
            <person name="Mori K."/>
        </authorList>
    </citation>
    <scope>NUCLEOTIDE SEQUENCE [LARGE SCALE GENOMIC DNA]</scope>
    <source>
        <strain evidence="2 3">TISTR 2452</strain>
    </source>
</reference>
<dbReference type="RefSeq" id="WP_377494839.1">
    <property type="nucleotide sequence ID" value="NZ_JBHMDO010000022.1"/>
</dbReference>
<gene>
    <name evidence="2" type="ORF">ACFFSY_13880</name>
</gene>
<evidence type="ECO:0000259" key="1">
    <source>
        <dbReference type="Pfam" id="PF13539"/>
    </source>
</evidence>
<proteinExistence type="predicted"/>
<evidence type="ECO:0000313" key="2">
    <source>
        <dbReference type="EMBL" id="MFB9327013.1"/>
    </source>
</evidence>
<sequence length="220" mass="24324">MTTLSYVKSKSAKRLEGLHPSVRLATERLIEQSYAAGVPIVITQGLRTIAEQDALFAKGRDANGKIIKPKDVVTNARGGRSYHNYGLAVDYALLMPDGATVTWDTARDGDKDGQRDWFEVAAIGKALGFEWGGDWDHFVDMPHFQMTFGLTLDDCQRGKQPHEVKEEENQLDKVKTTINGKAAADALVYEGSTYIKVSELAKLGVPFYWDNSNKTVVLGK</sequence>
<dbReference type="Pfam" id="PF13539">
    <property type="entry name" value="Peptidase_M15_4"/>
    <property type="match status" value="1"/>
</dbReference>
<evidence type="ECO:0000313" key="3">
    <source>
        <dbReference type="Proteomes" id="UP001589747"/>
    </source>
</evidence>
<dbReference type="Proteomes" id="UP001589747">
    <property type="component" value="Unassembled WGS sequence"/>
</dbReference>
<dbReference type="PANTHER" id="PTHR34385">
    <property type="entry name" value="D-ALANYL-D-ALANINE CARBOXYPEPTIDASE"/>
    <property type="match status" value="1"/>
</dbReference>
<dbReference type="InterPro" id="IPR052179">
    <property type="entry name" value="DD-CPase-like"/>
</dbReference>
<protein>
    <submittedName>
        <fullName evidence="2">M15 family metallopeptidase</fullName>
    </submittedName>
</protein>
<dbReference type="CDD" id="cd14845">
    <property type="entry name" value="L-Ala-D-Glu_peptidase_like"/>
    <property type="match status" value="1"/>
</dbReference>
<organism evidence="2 3">
    <name type="scientific">Paenibacillus aurantiacus</name>
    <dbReference type="NCBI Taxonomy" id="1936118"/>
    <lineage>
        <taxon>Bacteria</taxon>
        <taxon>Bacillati</taxon>
        <taxon>Bacillota</taxon>
        <taxon>Bacilli</taxon>
        <taxon>Bacillales</taxon>
        <taxon>Paenibacillaceae</taxon>
        <taxon>Paenibacillus</taxon>
    </lineage>
</organism>
<dbReference type="SUPFAM" id="SSF55166">
    <property type="entry name" value="Hedgehog/DD-peptidase"/>
    <property type="match status" value="1"/>
</dbReference>
<name>A0ABV5KRI3_9BACL</name>
<dbReference type="InterPro" id="IPR009045">
    <property type="entry name" value="Zn_M74/Hedgehog-like"/>
</dbReference>
<accession>A0ABV5KRI3</accession>
<dbReference type="Gene3D" id="3.30.1380.10">
    <property type="match status" value="1"/>
</dbReference>
<dbReference type="EMBL" id="JBHMDO010000022">
    <property type="protein sequence ID" value="MFB9327013.1"/>
    <property type="molecule type" value="Genomic_DNA"/>
</dbReference>
<comment type="caution">
    <text evidence="2">The sequence shown here is derived from an EMBL/GenBank/DDBJ whole genome shotgun (WGS) entry which is preliminary data.</text>
</comment>
<keyword evidence="3" id="KW-1185">Reference proteome</keyword>
<dbReference type="InterPro" id="IPR039561">
    <property type="entry name" value="Peptidase_M15C"/>
</dbReference>
<feature type="domain" description="Peptidase M15C" evidence="1">
    <location>
        <begin position="76"/>
        <end position="146"/>
    </location>
</feature>